<proteinExistence type="predicted"/>
<dbReference type="Proteomes" id="UP001317629">
    <property type="component" value="Plasmid pSS37A-Re-2"/>
</dbReference>
<accession>A0ABM8EEP8</accession>
<name>A0ABM8EEP8_9HYPH</name>
<keyword evidence="2" id="KW-1185">Reference proteome</keyword>
<sequence length="99" mass="10729">MSTSDAELLITKIVARVESAIELARHRLETETVDWRSNCYRNLATILETHKTSLQQGQLSTPGAGVGWGAGKAISEWGLDDAEISAAVEAAEGLYREGR</sequence>
<keyword evidence="1" id="KW-0614">Plasmid</keyword>
<organism evidence="1 2">
    <name type="scientific">Methylocystis iwaonis</name>
    <dbReference type="NCBI Taxonomy" id="2885079"/>
    <lineage>
        <taxon>Bacteria</taxon>
        <taxon>Pseudomonadati</taxon>
        <taxon>Pseudomonadota</taxon>
        <taxon>Alphaproteobacteria</taxon>
        <taxon>Hyphomicrobiales</taxon>
        <taxon>Methylocystaceae</taxon>
        <taxon>Methylocystis</taxon>
    </lineage>
</organism>
<geneLocation type="plasmid" evidence="1 2">
    <name>pSS37A-Re-2</name>
</geneLocation>
<gene>
    <name evidence="1" type="ORF">SS37A_39560</name>
</gene>
<dbReference type="EMBL" id="AP027144">
    <property type="protein sequence ID" value="BDV36426.1"/>
    <property type="molecule type" value="Genomic_DNA"/>
</dbReference>
<reference evidence="1 2" key="1">
    <citation type="journal article" date="2023" name="Int. J. Syst. Evol. Microbiol.">
        <title>Methylocystis iwaonis sp. nov., a type II methane-oxidizing bacterium from surface soil of a rice paddy field in Japan, and emended description of the genus Methylocystis (ex Whittenbury et al. 1970) Bowman et al. 1993.</title>
        <authorList>
            <person name="Kaise H."/>
            <person name="Sawadogo J.B."/>
            <person name="Alam M.S."/>
            <person name="Ueno C."/>
            <person name="Dianou D."/>
            <person name="Shinjo R."/>
            <person name="Asakawa S."/>
        </authorList>
    </citation>
    <scope>NUCLEOTIDE SEQUENCE [LARGE SCALE GENOMIC DNA]</scope>
    <source>
        <strain evidence="1 2">SS37A-Re</strain>
    </source>
</reference>
<dbReference type="RefSeq" id="WP_281932528.1">
    <property type="nucleotide sequence ID" value="NZ_AP027144.1"/>
</dbReference>
<evidence type="ECO:0000313" key="1">
    <source>
        <dbReference type="EMBL" id="BDV36426.1"/>
    </source>
</evidence>
<protein>
    <submittedName>
        <fullName evidence="1">Uncharacterized protein</fullName>
    </submittedName>
</protein>
<evidence type="ECO:0000313" key="2">
    <source>
        <dbReference type="Proteomes" id="UP001317629"/>
    </source>
</evidence>